<evidence type="ECO:0000313" key="14">
    <source>
        <dbReference type="EMBL" id="ALC43708.1"/>
    </source>
</evidence>
<accession>A0A0M4EDL0</accession>
<dbReference type="GO" id="GO:0005886">
    <property type="term" value="C:plasma membrane"/>
    <property type="evidence" value="ECO:0007669"/>
    <property type="project" value="TreeGrafter"/>
</dbReference>
<evidence type="ECO:0000256" key="1">
    <source>
        <dbReference type="ARBA" id="ARBA00004141"/>
    </source>
</evidence>
<evidence type="ECO:0000256" key="3">
    <source>
        <dbReference type="ARBA" id="ARBA00022448"/>
    </source>
</evidence>
<dbReference type="PANTHER" id="PTHR11690">
    <property type="entry name" value="AMILORIDE-SENSITIVE SODIUM CHANNEL-RELATED"/>
    <property type="match status" value="1"/>
</dbReference>
<dbReference type="OMA" id="FNFLHPY"/>
<evidence type="ECO:0000256" key="9">
    <source>
        <dbReference type="ARBA" id="ARBA00023136"/>
    </source>
</evidence>
<dbReference type="OrthoDB" id="6021021at2759"/>
<dbReference type="AlphaFoldDB" id="A0A0M4EDL0"/>
<evidence type="ECO:0000256" key="5">
    <source>
        <dbReference type="ARBA" id="ARBA00022692"/>
    </source>
</evidence>
<evidence type="ECO:0000256" key="10">
    <source>
        <dbReference type="ARBA" id="ARBA00023201"/>
    </source>
</evidence>
<evidence type="ECO:0000256" key="4">
    <source>
        <dbReference type="ARBA" id="ARBA00022461"/>
    </source>
</evidence>
<keyword evidence="7" id="KW-0915">Sodium</keyword>
<evidence type="ECO:0000256" key="13">
    <source>
        <dbReference type="SAM" id="Phobius"/>
    </source>
</evidence>
<dbReference type="Proteomes" id="UP000494163">
    <property type="component" value="Chromosome 3L"/>
</dbReference>
<feature type="transmembrane region" description="Helical" evidence="13">
    <location>
        <begin position="483"/>
        <end position="500"/>
    </location>
</feature>
<keyword evidence="10 12" id="KW-0739">Sodium transport</keyword>
<keyword evidence="15" id="KW-1185">Reference proteome</keyword>
<dbReference type="EMBL" id="CP012525">
    <property type="protein sequence ID" value="ALC43708.1"/>
    <property type="molecule type" value="Genomic_DNA"/>
</dbReference>
<dbReference type="InterPro" id="IPR001873">
    <property type="entry name" value="ENaC"/>
</dbReference>
<keyword evidence="4 12" id="KW-0894">Sodium channel</keyword>
<gene>
    <name evidence="14" type="ORF">Dbus_chr3Lg874</name>
</gene>
<keyword evidence="8 12" id="KW-0406">Ion transport</keyword>
<organism evidence="14 15">
    <name type="scientific">Drosophila busckii</name>
    <name type="common">Fruit fly</name>
    <dbReference type="NCBI Taxonomy" id="30019"/>
    <lineage>
        <taxon>Eukaryota</taxon>
        <taxon>Metazoa</taxon>
        <taxon>Ecdysozoa</taxon>
        <taxon>Arthropoda</taxon>
        <taxon>Hexapoda</taxon>
        <taxon>Insecta</taxon>
        <taxon>Pterygota</taxon>
        <taxon>Neoptera</taxon>
        <taxon>Endopterygota</taxon>
        <taxon>Diptera</taxon>
        <taxon>Brachycera</taxon>
        <taxon>Muscomorpha</taxon>
        <taxon>Ephydroidea</taxon>
        <taxon>Drosophilidae</taxon>
        <taxon>Drosophila</taxon>
    </lineage>
</organism>
<evidence type="ECO:0000256" key="2">
    <source>
        <dbReference type="ARBA" id="ARBA00007193"/>
    </source>
</evidence>
<evidence type="ECO:0000256" key="6">
    <source>
        <dbReference type="ARBA" id="ARBA00022989"/>
    </source>
</evidence>
<reference evidence="14 15" key="1">
    <citation type="submission" date="2015-08" db="EMBL/GenBank/DDBJ databases">
        <title>Ancestral chromatin configuration constrains chromatin evolution on differentiating sex chromosomes in Drosophila.</title>
        <authorList>
            <person name="Zhou Q."/>
            <person name="Bachtrog D."/>
        </authorList>
    </citation>
    <scope>NUCLEOTIDE SEQUENCE [LARGE SCALE GENOMIC DNA]</scope>
    <source>
        <tissue evidence="14">Whole larvae</tissue>
    </source>
</reference>
<dbReference type="PANTHER" id="PTHR11690:SF243">
    <property type="entry name" value="PICKPOCKET 12-RELATED"/>
    <property type="match status" value="1"/>
</dbReference>
<evidence type="ECO:0000256" key="7">
    <source>
        <dbReference type="ARBA" id="ARBA00023053"/>
    </source>
</evidence>
<keyword evidence="5 12" id="KW-0812">Transmembrane</keyword>
<dbReference type="STRING" id="30019.A0A0M4EDL0"/>
<name>A0A0M4EDL0_DROBS</name>
<keyword evidence="9 13" id="KW-0472">Membrane</keyword>
<dbReference type="GO" id="GO:0015280">
    <property type="term" value="F:ligand-gated sodium channel activity"/>
    <property type="evidence" value="ECO:0007669"/>
    <property type="project" value="TreeGrafter"/>
</dbReference>
<keyword evidence="6 13" id="KW-1133">Transmembrane helix</keyword>
<dbReference type="Gene3D" id="2.60.470.10">
    <property type="entry name" value="Acid-sensing ion channels like domains"/>
    <property type="match status" value="1"/>
</dbReference>
<dbReference type="PRINTS" id="PR01078">
    <property type="entry name" value="AMINACHANNEL"/>
</dbReference>
<sequence>MSWRVNLFKVLRTKVKEFLRNTSLPGLKYVWDNSLPHWVQFYFGAVFVLSMFVAINQSLNVFNKWQSTPVIMGKSARLERIQNSPFPAITLCNMNKAKYSKVSDIKTGSLDYAMLQRTCYQKIDFTQYQNIKPRSKNDTFANFMVSVSPKCEEMIIWCQFGPTQRPCTDIFREFFVDEGLCCVFNLLHPYYLYKHDASYVRDYTTSKGITEIAVDWNPMTGYPKSLPAAYYPRRSIGVGVSNGLQLVLNGNISDYYCSSTNGQGFKVLLYNSIDQPHMKESGLPSMLGHETNYRIVPRSYSAISSIRSIARSKRQCIFSDEQELLFYRYYTRRNCEAECDALYFHRLCNCIPHHLPLIYRNASVCFVQHFACLARAEAQLVDGDTNACKELCLASCHDVSIFPDQFAIPFSQSGVGLRNKIFQNLSIDYIRENMAVVNFYYDNDFIHGYVRSSYTGPTEYMSLTGGIMSLMFGFSVVFIAELFYHLFLHSIFVYINYWWIRHRNRIQVGQDVQGN</sequence>
<evidence type="ECO:0000313" key="15">
    <source>
        <dbReference type="Proteomes" id="UP000494163"/>
    </source>
</evidence>
<proteinExistence type="inferred from homology"/>
<comment type="subcellular location">
    <subcellularLocation>
        <location evidence="1">Membrane</location>
        <topology evidence="1">Multi-pass membrane protein</topology>
    </subcellularLocation>
</comment>
<evidence type="ECO:0000256" key="12">
    <source>
        <dbReference type="RuleBase" id="RU000679"/>
    </source>
</evidence>
<keyword evidence="3 12" id="KW-0813">Transport</keyword>
<keyword evidence="11 12" id="KW-0407">Ion channel</keyword>
<comment type="similarity">
    <text evidence="2 12">Belongs to the amiloride-sensitive sodium channel (TC 1.A.6) family.</text>
</comment>
<evidence type="ECO:0000256" key="11">
    <source>
        <dbReference type="ARBA" id="ARBA00023303"/>
    </source>
</evidence>
<protein>
    <submittedName>
        <fullName evidence="14">CG33289</fullName>
    </submittedName>
</protein>
<evidence type="ECO:0000256" key="8">
    <source>
        <dbReference type="ARBA" id="ARBA00023065"/>
    </source>
</evidence>
<dbReference type="Pfam" id="PF00858">
    <property type="entry name" value="ASC"/>
    <property type="match status" value="1"/>
</dbReference>